<dbReference type="PANTHER" id="PTHR21064:SF6">
    <property type="entry name" value="AMINOGLYCOSIDE PHOSPHOTRANSFERASE DOMAIN-CONTAINING PROTEIN"/>
    <property type="match status" value="1"/>
</dbReference>
<organism evidence="3 4">
    <name type="scientific">Paractinoplanes deccanensis</name>
    <dbReference type="NCBI Taxonomy" id="113561"/>
    <lineage>
        <taxon>Bacteria</taxon>
        <taxon>Bacillati</taxon>
        <taxon>Actinomycetota</taxon>
        <taxon>Actinomycetes</taxon>
        <taxon>Micromonosporales</taxon>
        <taxon>Micromonosporaceae</taxon>
        <taxon>Paractinoplanes</taxon>
    </lineage>
</organism>
<dbReference type="SUPFAM" id="SSF56112">
    <property type="entry name" value="Protein kinase-like (PK-like)"/>
    <property type="match status" value="1"/>
</dbReference>
<gene>
    <name evidence="3" type="ORF">Ade02nite_67460</name>
</gene>
<name>A0ABQ3YE92_9ACTN</name>
<comment type="caution">
    <text evidence="3">The sequence shown here is derived from an EMBL/GenBank/DDBJ whole genome shotgun (WGS) entry which is preliminary data.</text>
</comment>
<dbReference type="InterPro" id="IPR011009">
    <property type="entry name" value="Kinase-like_dom_sf"/>
</dbReference>
<comment type="similarity">
    <text evidence="1">Belongs to the pseudomonas-type ThrB family.</text>
</comment>
<feature type="domain" description="Aminoglycoside phosphotransferase" evidence="2">
    <location>
        <begin position="34"/>
        <end position="237"/>
    </location>
</feature>
<sequence length="285" mass="30164">MPDAELLRSTLRDQWHLVPGEITALPDALMSYGWEVTAGPERYVVRLTEARCRQPVEAGLAAADHLRGRDIAAGEPVRTLSGGLTAQTAEGAFSVLRRLPGRRLDGGDPIDQQFWGDRLGVVHRALQGFHHPGLRPWRLLDPDAPHLRGEPWLRGAVLEAVTAATRLTVTDRLTYGVLHGDPAPGVFVVDPGTGRAGLLDCGASGLGPLVYDVAAAVAYTGGMAEAGDLIDGYLAAGPVGADELHAVLPVLLRLRWAVQADRAARLGLPDTLRSAKAALEAMGGS</sequence>
<accession>A0ABQ3YE92</accession>
<protein>
    <recommendedName>
        <fullName evidence="2">Aminoglycoside phosphotransferase domain-containing protein</fullName>
    </recommendedName>
</protein>
<reference evidence="3 4" key="1">
    <citation type="submission" date="2021-01" db="EMBL/GenBank/DDBJ databases">
        <title>Whole genome shotgun sequence of Actinoplanes deccanensis NBRC 13994.</title>
        <authorList>
            <person name="Komaki H."/>
            <person name="Tamura T."/>
        </authorList>
    </citation>
    <scope>NUCLEOTIDE SEQUENCE [LARGE SCALE GENOMIC DNA]</scope>
    <source>
        <strain evidence="3 4">NBRC 13994</strain>
    </source>
</reference>
<dbReference type="Proteomes" id="UP000609879">
    <property type="component" value="Unassembled WGS sequence"/>
</dbReference>
<dbReference type="PANTHER" id="PTHR21064">
    <property type="entry name" value="AMINOGLYCOSIDE PHOSPHOTRANSFERASE DOMAIN-CONTAINING PROTEIN-RELATED"/>
    <property type="match status" value="1"/>
</dbReference>
<evidence type="ECO:0000256" key="1">
    <source>
        <dbReference type="ARBA" id="ARBA00038240"/>
    </source>
</evidence>
<proteinExistence type="inferred from homology"/>
<dbReference type="RefSeq" id="WP_203772707.1">
    <property type="nucleotide sequence ID" value="NZ_BAAABO010000018.1"/>
</dbReference>
<evidence type="ECO:0000259" key="2">
    <source>
        <dbReference type="Pfam" id="PF01636"/>
    </source>
</evidence>
<dbReference type="InterPro" id="IPR050249">
    <property type="entry name" value="Pseudomonas-type_ThrB"/>
</dbReference>
<dbReference type="EMBL" id="BOMI01000137">
    <property type="protein sequence ID" value="GID78105.1"/>
    <property type="molecule type" value="Genomic_DNA"/>
</dbReference>
<dbReference type="Gene3D" id="3.90.1200.10">
    <property type="match status" value="1"/>
</dbReference>
<keyword evidence="4" id="KW-1185">Reference proteome</keyword>
<dbReference type="Pfam" id="PF01636">
    <property type="entry name" value="APH"/>
    <property type="match status" value="1"/>
</dbReference>
<dbReference type="InterPro" id="IPR002575">
    <property type="entry name" value="Aminoglycoside_PTrfase"/>
</dbReference>
<evidence type="ECO:0000313" key="4">
    <source>
        <dbReference type="Proteomes" id="UP000609879"/>
    </source>
</evidence>
<evidence type="ECO:0000313" key="3">
    <source>
        <dbReference type="EMBL" id="GID78105.1"/>
    </source>
</evidence>